<comment type="caution">
    <text evidence="9">The sequence shown here is derived from an EMBL/GenBank/DDBJ whole genome shotgun (WGS) entry which is preliminary data.</text>
</comment>
<keyword evidence="6" id="KW-0808">Transferase</keyword>
<dbReference type="AlphaFoldDB" id="A0AAN9VZA0"/>
<keyword evidence="5" id="KW-0489">Methyltransferase</keyword>
<name>A0AAN9VZA0_9ORTH</name>
<dbReference type="InterPro" id="IPR000682">
    <property type="entry name" value="PCMT"/>
</dbReference>
<dbReference type="PROSITE" id="PS01279">
    <property type="entry name" value="PCMT"/>
    <property type="match status" value="1"/>
</dbReference>
<dbReference type="PANTHER" id="PTHR11579">
    <property type="entry name" value="PROTEIN-L-ISOASPARTATE O-METHYLTRANSFERASE"/>
    <property type="match status" value="1"/>
</dbReference>
<keyword evidence="7" id="KW-0949">S-adenosyl-L-methionine</keyword>
<comment type="subcellular location">
    <subcellularLocation>
        <location evidence="1">Cytoplasm</location>
    </subcellularLocation>
</comment>
<feature type="compositionally biased region" description="Low complexity" evidence="8">
    <location>
        <begin position="229"/>
        <end position="250"/>
    </location>
</feature>
<evidence type="ECO:0000256" key="8">
    <source>
        <dbReference type="SAM" id="MobiDB-lite"/>
    </source>
</evidence>
<feature type="compositionally biased region" description="Basic and acidic residues" evidence="8">
    <location>
        <begin position="257"/>
        <end position="270"/>
    </location>
</feature>
<evidence type="ECO:0000313" key="10">
    <source>
        <dbReference type="Proteomes" id="UP001378592"/>
    </source>
</evidence>
<dbReference type="Proteomes" id="UP001378592">
    <property type="component" value="Unassembled WGS sequence"/>
</dbReference>
<keyword evidence="10" id="KW-1185">Reference proteome</keyword>
<evidence type="ECO:0000256" key="7">
    <source>
        <dbReference type="ARBA" id="ARBA00022691"/>
    </source>
</evidence>
<dbReference type="GO" id="GO:0005737">
    <property type="term" value="C:cytoplasm"/>
    <property type="evidence" value="ECO:0007669"/>
    <property type="project" value="UniProtKB-SubCell"/>
</dbReference>
<comment type="similarity">
    <text evidence="2">Belongs to the methyltransferase superfamily. L-isoaspartyl/D-aspartyl protein methyltransferase family.</text>
</comment>
<evidence type="ECO:0000256" key="1">
    <source>
        <dbReference type="ARBA" id="ARBA00004496"/>
    </source>
</evidence>
<dbReference type="PANTHER" id="PTHR11579:SF0">
    <property type="entry name" value="PROTEIN-L-ISOASPARTATE(D-ASPARTATE) O-METHYLTRANSFERASE"/>
    <property type="match status" value="1"/>
</dbReference>
<dbReference type="SUPFAM" id="SSF53335">
    <property type="entry name" value="S-adenosyl-L-methionine-dependent methyltransferases"/>
    <property type="match status" value="1"/>
</dbReference>
<dbReference type="GO" id="GO:0004719">
    <property type="term" value="F:protein-L-isoaspartate (D-aspartate) O-methyltransferase activity"/>
    <property type="evidence" value="ECO:0007669"/>
    <property type="project" value="UniProtKB-EC"/>
</dbReference>
<sequence length="335" mass="35801">MQTNSRSQLNRGLGASCPSSPSPSRPPLWSVEGLGGERAGRVWQHAMALEMLLPALKGGKRRRALDVGAGSGYLTVCMALLQGERGLVVGVEHIPELVSFAENNIRRDKPELLEKGRVQIVLGDGRLGYPSEAPFDAIHVGAAAPDTPNELEDQLAPGGRMVVPVGPLGFQQFELVERLSDGSLKRDLRDWVSFVPLTDSARQWSRTTMPSPRRASIVAEMAAAQAVAVQQGASPAPTTSTAPAPAPDAAAADDDHDTLKPLSVHDRKASFTDASAPRIRRASLTLERPPRLPATTEDPSATTAQRSSTADNTQRRISSGGTRKSQSERQGSFKK</sequence>
<evidence type="ECO:0000313" key="9">
    <source>
        <dbReference type="EMBL" id="KAK7870935.1"/>
    </source>
</evidence>
<keyword evidence="4" id="KW-0963">Cytoplasm</keyword>
<protein>
    <recommendedName>
        <fullName evidence="3">protein-L-isoaspartate(D-aspartate) O-methyltransferase</fullName>
        <ecNumber evidence="3">2.1.1.77</ecNumber>
    </recommendedName>
</protein>
<dbReference type="Gene3D" id="3.40.50.150">
    <property type="entry name" value="Vaccinia Virus protein VP39"/>
    <property type="match status" value="1"/>
</dbReference>
<accession>A0AAN9VZA0</accession>
<evidence type="ECO:0000256" key="4">
    <source>
        <dbReference type="ARBA" id="ARBA00022490"/>
    </source>
</evidence>
<feature type="region of interest" description="Disordered" evidence="8">
    <location>
        <begin position="1"/>
        <end position="31"/>
    </location>
</feature>
<dbReference type="GO" id="GO:0032259">
    <property type="term" value="P:methylation"/>
    <property type="evidence" value="ECO:0007669"/>
    <property type="project" value="UniProtKB-KW"/>
</dbReference>
<dbReference type="Pfam" id="PF01135">
    <property type="entry name" value="PCMT"/>
    <property type="match status" value="1"/>
</dbReference>
<gene>
    <name evidence="9" type="ORF">R5R35_012157</name>
</gene>
<evidence type="ECO:0000256" key="2">
    <source>
        <dbReference type="ARBA" id="ARBA00005369"/>
    </source>
</evidence>
<feature type="compositionally biased region" description="Polar residues" evidence="8">
    <location>
        <begin position="1"/>
        <end position="10"/>
    </location>
</feature>
<dbReference type="EMBL" id="JAZDUA010000048">
    <property type="protein sequence ID" value="KAK7870935.1"/>
    <property type="molecule type" value="Genomic_DNA"/>
</dbReference>
<organism evidence="9 10">
    <name type="scientific">Gryllus longicercus</name>
    <dbReference type="NCBI Taxonomy" id="2509291"/>
    <lineage>
        <taxon>Eukaryota</taxon>
        <taxon>Metazoa</taxon>
        <taxon>Ecdysozoa</taxon>
        <taxon>Arthropoda</taxon>
        <taxon>Hexapoda</taxon>
        <taxon>Insecta</taxon>
        <taxon>Pterygota</taxon>
        <taxon>Neoptera</taxon>
        <taxon>Polyneoptera</taxon>
        <taxon>Orthoptera</taxon>
        <taxon>Ensifera</taxon>
        <taxon>Gryllidea</taxon>
        <taxon>Grylloidea</taxon>
        <taxon>Gryllidae</taxon>
        <taxon>Gryllinae</taxon>
        <taxon>Gryllus</taxon>
    </lineage>
</organism>
<feature type="region of interest" description="Disordered" evidence="8">
    <location>
        <begin position="229"/>
        <end position="335"/>
    </location>
</feature>
<dbReference type="InterPro" id="IPR029063">
    <property type="entry name" value="SAM-dependent_MTases_sf"/>
</dbReference>
<evidence type="ECO:0000256" key="5">
    <source>
        <dbReference type="ARBA" id="ARBA00022603"/>
    </source>
</evidence>
<evidence type="ECO:0000256" key="6">
    <source>
        <dbReference type="ARBA" id="ARBA00022679"/>
    </source>
</evidence>
<feature type="compositionally biased region" description="Polar residues" evidence="8">
    <location>
        <begin position="297"/>
        <end position="335"/>
    </location>
</feature>
<evidence type="ECO:0000256" key="3">
    <source>
        <dbReference type="ARBA" id="ARBA00011890"/>
    </source>
</evidence>
<proteinExistence type="inferred from homology"/>
<reference evidence="9 10" key="1">
    <citation type="submission" date="2024-03" db="EMBL/GenBank/DDBJ databases">
        <title>The genome assembly and annotation of the cricket Gryllus longicercus Weissman &amp; Gray.</title>
        <authorList>
            <person name="Szrajer S."/>
            <person name="Gray D."/>
            <person name="Ylla G."/>
        </authorList>
    </citation>
    <scope>NUCLEOTIDE SEQUENCE [LARGE SCALE GENOMIC DNA]</scope>
    <source>
        <strain evidence="9">DAG 2021-001</strain>
        <tissue evidence="9">Whole body minus gut</tissue>
    </source>
</reference>
<dbReference type="EC" id="2.1.1.77" evidence="3"/>
<dbReference type="CDD" id="cd02440">
    <property type="entry name" value="AdoMet_MTases"/>
    <property type="match status" value="1"/>
</dbReference>